<proteinExistence type="predicted"/>
<evidence type="ECO:0000256" key="1">
    <source>
        <dbReference type="SAM" id="Phobius"/>
    </source>
</evidence>
<accession>A0A4Q7DXT1</accession>
<feature type="transmembrane region" description="Helical" evidence="1">
    <location>
        <begin position="50"/>
        <end position="70"/>
    </location>
</feature>
<reference evidence="2 3" key="1">
    <citation type="submission" date="2019-01" db="EMBL/GenBank/DDBJ databases">
        <title>Colonization of the human gut by bovine bacteria present in Parmesan cheese.</title>
        <authorList>
            <person name="Lugli G.A."/>
            <person name="Milani C."/>
        </authorList>
    </citation>
    <scope>NUCLEOTIDE SEQUENCE [LARGE SCALE GENOMIC DNA]</scope>
    <source>
        <strain evidence="2 3">LDELB18P1</strain>
    </source>
</reference>
<feature type="transmembrane region" description="Helical" evidence="1">
    <location>
        <begin position="9"/>
        <end position="30"/>
    </location>
</feature>
<dbReference type="RefSeq" id="WP_016396057.1">
    <property type="nucleotide sequence ID" value="NZ_BNHW01000021.1"/>
</dbReference>
<keyword evidence="1" id="KW-0812">Transmembrane</keyword>
<evidence type="ECO:0000313" key="2">
    <source>
        <dbReference type="EMBL" id="RZM17590.1"/>
    </source>
</evidence>
<gene>
    <name evidence="2" type="ORF">LDELB18P1_0001</name>
</gene>
<evidence type="ECO:0000313" key="3">
    <source>
        <dbReference type="Proteomes" id="UP000292818"/>
    </source>
</evidence>
<dbReference type="EMBL" id="SETJ01000001">
    <property type="protein sequence ID" value="RZM17590.1"/>
    <property type="molecule type" value="Genomic_DNA"/>
</dbReference>
<name>A0A4Q7DXT1_9LACO</name>
<protein>
    <submittedName>
        <fullName evidence="2">Uncharacterized protein</fullName>
    </submittedName>
</protein>
<comment type="caution">
    <text evidence="2">The sequence shown here is derived from an EMBL/GenBank/DDBJ whole genome shotgun (WGS) entry which is preliminary data.</text>
</comment>
<dbReference type="Proteomes" id="UP000292818">
    <property type="component" value="Unassembled WGS sequence"/>
</dbReference>
<keyword evidence="1" id="KW-0472">Membrane</keyword>
<dbReference type="AlphaFoldDB" id="A0A4Q7DXT1"/>
<keyword evidence="1" id="KW-1133">Transmembrane helix</keyword>
<organism evidence="2 3">
    <name type="scientific">Lactobacillus delbrueckii</name>
    <dbReference type="NCBI Taxonomy" id="1584"/>
    <lineage>
        <taxon>Bacteria</taxon>
        <taxon>Bacillati</taxon>
        <taxon>Bacillota</taxon>
        <taxon>Bacilli</taxon>
        <taxon>Lactobacillales</taxon>
        <taxon>Lactobacillaceae</taxon>
        <taxon>Lactobacillus</taxon>
    </lineage>
</organism>
<sequence>MKVVTVKSIWLTLLTVLSFVLPFWGWLPLVYLYSQRQDPAMQGMEKTLKLAAGVQVAYLVILAAIFYFFAPIHG</sequence>